<sequence length="276" mass="29136">MAHILVAGNINHDRVWHLDRPLTPGGRLSCVNREVRLGGGAFHTGAQLLRLGHAVTIAGHLMDDETGHKALSTLETMGFDTARVSMIPGETAAADILLDPTGERTIIAPPNRKRLAADLFGAVDTDAIYVNASECGPGLLAAMEKAPLSIAQFPAKEAARPADILIGSAADMAGHDYADLWSVAHRIAGTRLSHFVITDGPDPVRLMDSAAIRLVPPPERLQLADTIGAGDTFAGSYLHAILAGHAPPEAALLACRLTEDHLIARRDRGQSPSGSF</sequence>
<dbReference type="EC" id="2.7.1.4" evidence="4"/>
<dbReference type="RefSeq" id="WP_183788287.1">
    <property type="nucleotide sequence ID" value="NZ_JACIDU010000001.1"/>
</dbReference>
<name>A0A7W6JXU3_9HYPH</name>
<dbReference type="GO" id="GO:0005829">
    <property type="term" value="C:cytosol"/>
    <property type="evidence" value="ECO:0007669"/>
    <property type="project" value="TreeGrafter"/>
</dbReference>
<dbReference type="PANTHER" id="PTHR10584">
    <property type="entry name" value="SUGAR KINASE"/>
    <property type="match status" value="1"/>
</dbReference>
<dbReference type="Gene3D" id="3.40.1190.20">
    <property type="match status" value="1"/>
</dbReference>
<comment type="caution">
    <text evidence="4">The sequence shown here is derived from an EMBL/GenBank/DDBJ whole genome shotgun (WGS) entry which is preliminary data.</text>
</comment>
<organism evidence="4 5">
    <name type="scientific">Allorhizobium borbori</name>
    <dbReference type="NCBI Taxonomy" id="485907"/>
    <lineage>
        <taxon>Bacteria</taxon>
        <taxon>Pseudomonadati</taxon>
        <taxon>Pseudomonadota</taxon>
        <taxon>Alphaproteobacteria</taxon>
        <taxon>Hyphomicrobiales</taxon>
        <taxon>Rhizobiaceae</taxon>
        <taxon>Rhizobium/Agrobacterium group</taxon>
        <taxon>Allorhizobium</taxon>
    </lineage>
</organism>
<dbReference type="AlphaFoldDB" id="A0A7W6JXU3"/>
<dbReference type="GO" id="GO:0008865">
    <property type="term" value="F:fructokinase activity"/>
    <property type="evidence" value="ECO:0007669"/>
    <property type="project" value="UniProtKB-EC"/>
</dbReference>
<dbReference type="InterPro" id="IPR029056">
    <property type="entry name" value="Ribokinase-like"/>
</dbReference>
<dbReference type="Proteomes" id="UP000584824">
    <property type="component" value="Unassembled WGS sequence"/>
</dbReference>
<gene>
    <name evidence="4" type="ORF">GGQ66_000081</name>
</gene>
<evidence type="ECO:0000256" key="2">
    <source>
        <dbReference type="ARBA" id="ARBA00022777"/>
    </source>
</evidence>
<dbReference type="EMBL" id="JACIDU010000001">
    <property type="protein sequence ID" value="MBB4101565.1"/>
    <property type="molecule type" value="Genomic_DNA"/>
</dbReference>
<dbReference type="InterPro" id="IPR011611">
    <property type="entry name" value="PfkB_dom"/>
</dbReference>
<reference evidence="4 5" key="1">
    <citation type="submission" date="2020-08" db="EMBL/GenBank/DDBJ databases">
        <title>Genomic Encyclopedia of Type Strains, Phase IV (KMG-IV): sequencing the most valuable type-strain genomes for metagenomic binning, comparative biology and taxonomic classification.</title>
        <authorList>
            <person name="Goeker M."/>
        </authorList>
    </citation>
    <scope>NUCLEOTIDE SEQUENCE [LARGE SCALE GENOMIC DNA]</scope>
    <source>
        <strain evidence="4 5">DSM 26385</strain>
    </source>
</reference>
<evidence type="ECO:0000259" key="3">
    <source>
        <dbReference type="Pfam" id="PF00294"/>
    </source>
</evidence>
<keyword evidence="2 4" id="KW-0418">Kinase</keyword>
<dbReference type="PANTHER" id="PTHR10584:SF157">
    <property type="entry name" value="SULFOFRUCTOSE KINASE"/>
    <property type="match status" value="1"/>
</dbReference>
<evidence type="ECO:0000313" key="4">
    <source>
        <dbReference type="EMBL" id="MBB4101565.1"/>
    </source>
</evidence>
<feature type="domain" description="Carbohydrate kinase PfkB" evidence="3">
    <location>
        <begin position="171"/>
        <end position="256"/>
    </location>
</feature>
<dbReference type="Pfam" id="PF00294">
    <property type="entry name" value="PfkB"/>
    <property type="match status" value="1"/>
</dbReference>
<evidence type="ECO:0000256" key="1">
    <source>
        <dbReference type="ARBA" id="ARBA00022679"/>
    </source>
</evidence>
<keyword evidence="5" id="KW-1185">Reference proteome</keyword>
<accession>A0A7W6JXU3</accession>
<protein>
    <submittedName>
        <fullName evidence="4">Fructokinase</fullName>
        <ecNumber evidence="4">2.7.1.4</ecNumber>
    </submittedName>
</protein>
<keyword evidence="1 4" id="KW-0808">Transferase</keyword>
<proteinExistence type="predicted"/>
<dbReference type="SUPFAM" id="SSF53613">
    <property type="entry name" value="Ribokinase-like"/>
    <property type="match status" value="1"/>
</dbReference>
<evidence type="ECO:0000313" key="5">
    <source>
        <dbReference type="Proteomes" id="UP000584824"/>
    </source>
</evidence>